<dbReference type="OrthoDB" id="2691626at2759"/>
<dbReference type="Proteomes" id="UP000054217">
    <property type="component" value="Unassembled WGS sequence"/>
</dbReference>
<dbReference type="EMBL" id="KN832007">
    <property type="protein sequence ID" value="KIN99270.1"/>
    <property type="molecule type" value="Genomic_DNA"/>
</dbReference>
<proteinExistence type="predicted"/>
<feature type="region of interest" description="Disordered" evidence="1">
    <location>
        <begin position="134"/>
        <end position="165"/>
    </location>
</feature>
<organism evidence="2 3">
    <name type="scientific">Pisolithus tinctorius Marx 270</name>
    <dbReference type="NCBI Taxonomy" id="870435"/>
    <lineage>
        <taxon>Eukaryota</taxon>
        <taxon>Fungi</taxon>
        <taxon>Dikarya</taxon>
        <taxon>Basidiomycota</taxon>
        <taxon>Agaricomycotina</taxon>
        <taxon>Agaricomycetes</taxon>
        <taxon>Agaricomycetidae</taxon>
        <taxon>Boletales</taxon>
        <taxon>Sclerodermatineae</taxon>
        <taxon>Pisolithaceae</taxon>
        <taxon>Pisolithus</taxon>
    </lineage>
</organism>
<dbReference type="HOGENOM" id="CLU_135971_1_0_1"/>
<evidence type="ECO:0000313" key="2">
    <source>
        <dbReference type="EMBL" id="KIN99270.1"/>
    </source>
</evidence>
<evidence type="ECO:0000256" key="1">
    <source>
        <dbReference type="SAM" id="MobiDB-lite"/>
    </source>
</evidence>
<feature type="compositionally biased region" description="Low complexity" evidence="1">
    <location>
        <begin position="154"/>
        <end position="165"/>
    </location>
</feature>
<sequence>MSAQRNVPWKSLLNLLYMHQYTIVDWPAAVPAVGLDFNIKGLSADELHALTVPFLKEQMGAYFHSEVHVEDEGDDSLVPVPMASFDLREWTPEQKELFKMVSPEMFKIPLLVNTFNQPLCILSDLQAFIKAIPKSMGPSDSERTPSPLPPSSPPVQDSPQLLVPA</sequence>
<keyword evidence="3" id="KW-1185">Reference proteome</keyword>
<evidence type="ECO:0000313" key="3">
    <source>
        <dbReference type="Proteomes" id="UP000054217"/>
    </source>
</evidence>
<dbReference type="InParanoid" id="A0A0C3NV34"/>
<protein>
    <submittedName>
        <fullName evidence="2">Uncharacterized protein</fullName>
    </submittedName>
</protein>
<dbReference type="AlphaFoldDB" id="A0A0C3NV34"/>
<accession>A0A0C3NV34</accession>
<reference evidence="3" key="2">
    <citation type="submission" date="2015-01" db="EMBL/GenBank/DDBJ databases">
        <title>Evolutionary Origins and Diversification of the Mycorrhizal Mutualists.</title>
        <authorList>
            <consortium name="DOE Joint Genome Institute"/>
            <consortium name="Mycorrhizal Genomics Consortium"/>
            <person name="Kohler A."/>
            <person name="Kuo A."/>
            <person name="Nagy L.G."/>
            <person name="Floudas D."/>
            <person name="Copeland A."/>
            <person name="Barry K.W."/>
            <person name="Cichocki N."/>
            <person name="Veneault-Fourrey C."/>
            <person name="LaButti K."/>
            <person name="Lindquist E.A."/>
            <person name="Lipzen A."/>
            <person name="Lundell T."/>
            <person name="Morin E."/>
            <person name="Murat C."/>
            <person name="Riley R."/>
            <person name="Ohm R."/>
            <person name="Sun H."/>
            <person name="Tunlid A."/>
            <person name="Henrissat B."/>
            <person name="Grigoriev I.V."/>
            <person name="Hibbett D.S."/>
            <person name="Martin F."/>
        </authorList>
    </citation>
    <scope>NUCLEOTIDE SEQUENCE [LARGE SCALE GENOMIC DNA]</scope>
    <source>
        <strain evidence="3">Marx 270</strain>
    </source>
</reference>
<gene>
    <name evidence="2" type="ORF">M404DRAFT_30692</name>
</gene>
<name>A0A0C3NV34_PISTI</name>
<reference evidence="2 3" key="1">
    <citation type="submission" date="2014-04" db="EMBL/GenBank/DDBJ databases">
        <authorList>
            <consortium name="DOE Joint Genome Institute"/>
            <person name="Kuo A."/>
            <person name="Kohler A."/>
            <person name="Costa M.D."/>
            <person name="Nagy L.G."/>
            <person name="Floudas D."/>
            <person name="Copeland A."/>
            <person name="Barry K.W."/>
            <person name="Cichocki N."/>
            <person name="Veneault-Fourrey C."/>
            <person name="LaButti K."/>
            <person name="Lindquist E.A."/>
            <person name="Lipzen A."/>
            <person name="Lundell T."/>
            <person name="Morin E."/>
            <person name="Murat C."/>
            <person name="Sun H."/>
            <person name="Tunlid A."/>
            <person name="Henrissat B."/>
            <person name="Grigoriev I.V."/>
            <person name="Hibbett D.S."/>
            <person name="Martin F."/>
            <person name="Nordberg H.P."/>
            <person name="Cantor M.N."/>
            <person name="Hua S.X."/>
        </authorList>
    </citation>
    <scope>NUCLEOTIDE SEQUENCE [LARGE SCALE GENOMIC DNA]</scope>
    <source>
        <strain evidence="2 3">Marx 270</strain>
    </source>
</reference>